<dbReference type="InterPro" id="IPR020846">
    <property type="entry name" value="MFS_dom"/>
</dbReference>
<feature type="transmembrane region" description="Helical" evidence="9">
    <location>
        <begin position="99"/>
        <end position="118"/>
    </location>
</feature>
<feature type="compositionally biased region" description="Basic and acidic residues" evidence="8">
    <location>
        <begin position="596"/>
        <end position="610"/>
    </location>
</feature>
<name>A0A914VHD1_9BILA</name>
<comment type="similarity">
    <text evidence="2 7">Belongs to the major facilitator superfamily. Sugar transporter (TC 2.A.1.1) family.</text>
</comment>
<dbReference type="PROSITE" id="PS50850">
    <property type="entry name" value="MFS"/>
    <property type="match status" value="1"/>
</dbReference>
<dbReference type="InterPro" id="IPR005828">
    <property type="entry name" value="MFS_sugar_transport-like"/>
</dbReference>
<evidence type="ECO:0000256" key="2">
    <source>
        <dbReference type="ARBA" id="ARBA00010992"/>
    </source>
</evidence>
<dbReference type="Proteomes" id="UP000887566">
    <property type="component" value="Unplaced"/>
</dbReference>
<keyword evidence="4 9" id="KW-0812">Transmembrane</keyword>
<feature type="domain" description="Major facilitator superfamily (MFS) profile" evidence="10">
    <location>
        <begin position="30"/>
        <end position="575"/>
    </location>
</feature>
<dbReference type="Pfam" id="PF00083">
    <property type="entry name" value="Sugar_tr"/>
    <property type="match status" value="2"/>
</dbReference>
<evidence type="ECO:0000256" key="1">
    <source>
        <dbReference type="ARBA" id="ARBA00004141"/>
    </source>
</evidence>
<dbReference type="InterPro" id="IPR050814">
    <property type="entry name" value="Myo-inositol_Transporter"/>
</dbReference>
<dbReference type="FunFam" id="1.20.1250.20:FF:000387">
    <property type="entry name" value="H(+) MyoInositol coTransporter"/>
    <property type="match status" value="1"/>
</dbReference>
<keyword evidence="3 7" id="KW-0813">Transport</keyword>
<evidence type="ECO:0000256" key="4">
    <source>
        <dbReference type="ARBA" id="ARBA00022692"/>
    </source>
</evidence>
<dbReference type="AlphaFoldDB" id="A0A914VHD1"/>
<dbReference type="NCBIfam" id="TIGR00879">
    <property type="entry name" value="SP"/>
    <property type="match status" value="1"/>
</dbReference>
<dbReference type="PANTHER" id="PTHR48020">
    <property type="entry name" value="PROTON MYO-INOSITOL COTRANSPORTER"/>
    <property type="match status" value="1"/>
</dbReference>
<reference evidence="12" key="1">
    <citation type="submission" date="2022-11" db="UniProtKB">
        <authorList>
            <consortium name="WormBaseParasite"/>
        </authorList>
    </citation>
    <scope>IDENTIFICATION</scope>
</reference>
<feature type="transmembrane region" description="Helical" evidence="9">
    <location>
        <begin position="124"/>
        <end position="145"/>
    </location>
</feature>
<feature type="transmembrane region" description="Helical" evidence="9">
    <location>
        <begin position="553"/>
        <end position="571"/>
    </location>
</feature>
<evidence type="ECO:0000256" key="5">
    <source>
        <dbReference type="ARBA" id="ARBA00022989"/>
    </source>
</evidence>
<keyword evidence="6 9" id="KW-0472">Membrane</keyword>
<dbReference type="PROSITE" id="PS00216">
    <property type="entry name" value="SUGAR_TRANSPORT_1"/>
    <property type="match status" value="1"/>
</dbReference>
<proteinExistence type="inferred from homology"/>
<dbReference type="SUPFAM" id="SSF103473">
    <property type="entry name" value="MFS general substrate transporter"/>
    <property type="match status" value="1"/>
</dbReference>
<sequence length="619" mass="67487">MVQVAIVSNTRSSANRPAQEPTTGGFVILLSAMAAIGGLLFGYDTGIVSSAMLYLPDDPDMTPLSDFFKELIVSVTPGMAGIGSLIAGPVSDKFGRKKTILAASGLFALGAIICAAAFDRVILLIGRIILGLAIGLASMIVPIYVGEASPSNIRGRLITGFQLNITFGFVFANIVAGGFSYINPTKIGWRLMVGFAGIPALIQFIGFFFLPESPRWLAEHGQLEEAEKVLDRIYNGQEEWSRFEMNEIKAAQEEEKKAKLEIGAGSGFIFGRILKTPHVRKALAIGCLMQMFQQLAGINTLMYYTGAIIKSAGVKDNHTTIWLSCGISSVNFFCTFIPMFLVERVGRRILLLVSVGGVIVSLVLLGGGFLLINKDSAIIHASDRFVGINEGDKYYMASHSSWNQTLNDCLSYSNCDSCVTIEKCGYCGPSTNATGFGGSCLPVADGDTSFSQFGYCSSNFSSDPTNNGSNYSWAADYCATQYTAIPIILMVLYLTFFSSGYGPIAWVFNAEVYPLWARSTGVSLATAMNWFFNLLISLTFLTLSEAITKYGAFFLYAAITMVAFVFFFVFVPETKGIPIEEVEMLFMSKKKRRERKMQLEHKNDNLDERTSGLGSTDKY</sequence>
<dbReference type="PANTHER" id="PTHR48020:SF12">
    <property type="entry name" value="PROTON MYO-INOSITOL COTRANSPORTER"/>
    <property type="match status" value="1"/>
</dbReference>
<evidence type="ECO:0000256" key="7">
    <source>
        <dbReference type="RuleBase" id="RU003346"/>
    </source>
</evidence>
<dbReference type="PRINTS" id="PR00171">
    <property type="entry name" value="SUGRTRNSPORT"/>
</dbReference>
<feature type="transmembrane region" description="Helical" evidence="9">
    <location>
        <begin position="282"/>
        <end position="309"/>
    </location>
</feature>
<feature type="transmembrane region" description="Helical" evidence="9">
    <location>
        <begin position="187"/>
        <end position="210"/>
    </location>
</feature>
<keyword evidence="11" id="KW-1185">Reference proteome</keyword>
<feature type="transmembrane region" description="Helical" evidence="9">
    <location>
        <begin position="349"/>
        <end position="372"/>
    </location>
</feature>
<feature type="transmembrane region" description="Helical" evidence="9">
    <location>
        <begin position="26"/>
        <end position="55"/>
    </location>
</feature>
<dbReference type="GO" id="GO:0005366">
    <property type="term" value="F:myo-inositol:proton symporter activity"/>
    <property type="evidence" value="ECO:0007669"/>
    <property type="project" value="TreeGrafter"/>
</dbReference>
<evidence type="ECO:0000313" key="12">
    <source>
        <dbReference type="WBParaSite" id="PSAMB.scaffold1994size26172.g15849.t1"/>
    </source>
</evidence>
<dbReference type="InterPro" id="IPR036259">
    <property type="entry name" value="MFS_trans_sf"/>
</dbReference>
<comment type="subcellular location">
    <subcellularLocation>
        <location evidence="1">Membrane</location>
        <topology evidence="1">Multi-pass membrane protein</topology>
    </subcellularLocation>
</comment>
<protein>
    <submittedName>
        <fullName evidence="12">Major facilitator superfamily (MFS) profile domain-containing protein</fullName>
    </submittedName>
</protein>
<evidence type="ECO:0000313" key="11">
    <source>
        <dbReference type="Proteomes" id="UP000887566"/>
    </source>
</evidence>
<dbReference type="Gene3D" id="1.20.1250.20">
    <property type="entry name" value="MFS general substrate transporter like domains"/>
    <property type="match status" value="2"/>
</dbReference>
<dbReference type="PROSITE" id="PS00217">
    <property type="entry name" value="SUGAR_TRANSPORT_2"/>
    <property type="match status" value="1"/>
</dbReference>
<feature type="region of interest" description="Disordered" evidence="8">
    <location>
        <begin position="596"/>
        <end position="619"/>
    </location>
</feature>
<evidence type="ECO:0000259" key="10">
    <source>
        <dbReference type="PROSITE" id="PS50850"/>
    </source>
</evidence>
<feature type="transmembrane region" description="Helical" evidence="9">
    <location>
        <begin position="520"/>
        <end position="541"/>
    </location>
</feature>
<keyword evidence="5 9" id="KW-1133">Transmembrane helix</keyword>
<dbReference type="GO" id="GO:0016324">
    <property type="term" value="C:apical plasma membrane"/>
    <property type="evidence" value="ECO:0007669"/>
    <property type="project" value="TreeGrafter"/>
</dbReference>
<feature type="transmembrane region" description="Helical" evidence="9">
    <location>
        <begin position="321"/>
        <end position="342"/>
    </location>
</feature>
<dbReference type="InterPro" id="IPR005829">
    <property type="entry name" value="Sugar_transporter_CS"/>
</dbReference>
<dbReference type="InterPro" id="IPR003663">
    <property type="entry name" value="Sugar/inositol_transpt"/>
</dbReference>
<organism evidence="11 12">
    <name type="scientific">Plectus sambesii</name>
    <dbReference type="NCBI Taxonomy" id="2011161"/>
    <lineage>
        <taxon>Eukaryota</taxon>
        <taxon>Metazoa</taxon>
        <taxon>Ecdysozoa</taxon>
        <taxon>Nematoda</taxon>
        <taxon>Chromadorea</taxon>
        <taxon>Plectida</taxon>
        <taxon>Plectina</taxon>
        <taxon>Plectoidea</taxon>
        <taxon>Plectidae</taxon>
        <taxon>Plectus</taxon>
    </lineage>
</organism>
<feature type="transmembrane region" description="Helical" evidence="9">
    <location>
        <begin position="157"/>
        <end position="181"/>
    </location>
</feature>
<accession>A0A914VHD1</accession>
<evidence type="ECO:0000256" key="6">
    <source>
        <dbReference type="ARBA" id="ARBA00023136"/>
    </source>
</evidence>
<evidence type="ECO:0000256" key="3">
    <source>
        <dbReference type="ARBA" id="ARBA00022448"/>
    </source>
</evidence>
<feature type="transmembrane region" description="Helical" evidence="9">
    <location>
        <begin position="487"/>
        <end position="508"/>
    </location>
</feature>
<evidence type="ECO:0000256" key="9">
    <source>
        <dbReference type="SAM" id="Phobius"/>
    </source>
</evidence>
<dbReference type="WBParaSite" id="PSAMB.scaffold1994size26172.g15849.t1">
    <property type="protein sequence ID" value="PSAMB.scaffold1994size26172.g15849.t1"/>
    <property type="gene ID" value="PSAMB.scaffold1994size26172.g15849"/>
</dbReference>
<evidence type="ECO:0000256" key="8">
    <source>
        <dbReference type="SAM" id="MobiDB-lite"/>
    </source>
</evidence>